<dbReference type="Proteomes" id="UP000236754">
    <property type="component" value="Unassembled WGS sequence"/>
</dbReference>
<keyword evidence="3" id="KW-1185">Reference proteome</keyword>
<dbReference type="InterPro" id="IPR032109">
    <property type="entry name" value="Big_3_5"/>
</dbReference>
<dbReference type="InterPro" id="IPR013783">
    <property type="entry name" value="Ig-like_fold"/>
</dbReference>
<dbReference type="GO" id="GO:0005975">
    <property type="term" value="P:carbohydrate metabolic process"/>
    <property type="evidence" value="ECO:0007669"/>
    <property type="project" value="UniProtKB-ARBA"/>
</dbReference>
<feature type="non-terminal residue" evidence="2">
    <location>
        <position position="1"/>
    </location>
</feature>
<evidence type="ECO:0000259" key="1">
    <source>
        <dbReference type="Pfam" id="PF16640"/>
    </source>
</evidence>
<feature type="domain" description="Bacterial Ig-like" evidence="1">
    <location>
        <begin position="28"/>
        <end position="116"/>
    </location>
</feature>
<name>A0A1H6EHB8_9ACTN</name>
<dbReference type="AlphaFoldDB" id="A0A1H6EHB8"/>
<proteinExistence type="predicted"/>
<gene>
    <name evidence="2" type="ORF">SAMN05216223_1411</name>
</gene>
<dbReference type="Gene3D" id="2.60.40.10">
    <property type="entry name" value="Immunoglobulins"/>
    <property type="match status" value="1"/>
</dbReference>
<dbReference type="RefSeq" id="WP_146088470.1">
    <property type="nucleotide sequence ID" value="NZ_FNVU01000041.1"/>
</dbReference>
<dbReference type="Pfam" id="PF16640">
    <property type="entry name" value="Big_3_5"/>
    <property type="match status" value="1"/>
</dbReference>
<organism evidence="2 3">
    <name type="scientific">Actinacidiphila yanglinensis</name>
    <dbReference type="NCBI Taxonomy" id="310779"/>
    <lineage>
        <taxon>Bacteria</taxon>
        <taxon>Bacillati</taxon>
        <taxon>Actinomycetota</taxon>
        <taxon>Actinomycetes</taxon>
        <taxon>Kitasatosporales</taxon>
        <taxon>Streptomycetaceae</taxon>
        <taxon>Actinacidiphila</taxon>
    </lineage>
</organism>
<sequence length="117" mass="11488">YNGSTSFNTSTSPTINSTVNKANSTTTLTSNPNPSTFGQAVILTSTVAIAPPGAGTPTGTVSFFDGATLLGTGTLGGGTATLTTSTLAVGTHNLTAVYGGSTNINVSTSPINVQTVM</sequence>
<reference evidence="2 3" key="1">
    <citation type="submission" date="2016-10" db="EMBL/GenBank/DDBJ databases">
        <authorList>
            <person name="de Groot N.N."/>
        </authorList>
    </citation>
    <scope>NUCLEOTIDE SEQUENCE [LARGE SCALE GENOMIC DNA]</scope>
    <source>
        <strain evidence="2 3">CGMCC 4.2023</strain>
    </source>
</reference>
<protein>
    <submittedName>
        <fullName evidence="2">Ig-like domain (Group 3)</fullName>
    </submittedName>
</protein>
<evidence type="ECO:0000313" key="3">
    <source>
        <dbReference type="Proteomes" id="UP000236754"/>
    </source>
</evidence>
<dbReference type="EMBL" id="FNVU01000041">
    <property type="protein sequence ID" value="SEG96194.1"/>
    <property type="molecule type" value="Genomic_DNA"/>
</dbReference>
<evidence type="ECO:0000313" key="2">
    <source>
        <dbReference type="EMBL" id="SEG96194.1"/>
    </source>
</evidence>
<accession>A0A1H6EHB8</accession>